<name>A0A413GMM1_9BACT</name>
<reference evidence="6 7" key="1">
    <citation type="journal article" date="2019" name="Nat. Med.">
        <title>A library of human gut bacterial isolates paired with longitudinal multiomics data enables mechanistic microbiome research.</title>
        <authorList>
            <person name="Poyet M."/>
            <person name="Groussin M."/>
            <person name="Gibbons S.M."/>
            <person name="Avila-Pacheco J."/>
            <person name="Jiang X."/>
            <person name="Kearney S.M."/>
            <person name="Perrotta A.R."/>
            <person name="Berdy B."/>
            <person name="Zhao S."/>
            <person name="Lieberman T.D."/>
            <person name="Swanson P.K."/>
            <person name="Smith M."/>
            <person name="Roesemann S."/>
            <person name="Alexander J.E."/>
            <person name="Rich S.A."/>
            <person name="Livny J."/>
            <person name="Vlamakis H."/>
            <person name="Clish C."/>
            <person name="Bullock K."/>
            <person name="Deik A."/>
            <person name="Scott J."/>
            <person name="Pierce K.A."/>
            <person name="Xavier R.J."/>
            <person name="Alm E.J."/>
        </authorList>
    </citation>
    <scope>NUCLEOTIDE SEQUENCE [LARGE SCALE GENOMIC DNA]</scope>
    <source>
        <strain evidence="3 7">BIOML-A1</strain>
        <strain evidence="4 6">BIOML-A4</strain>
    </source>
</reference>
<sequence>MNKKFLSAILFGALMVSSTGTFVSCKDYDDDIDRIDNTLNDLKSQIAALQTEVANGNWVTSVTPTEGGFTVVFKDGKTYTIVNGKDGEKGDKGEDGKGTEVAVKDGYWYIDGEKTDYLAVTSEDLKEVKVPYINEEDGYWYFYNDKGEAEKSPYKATGAAYAVNDGGVFTLYMPDANGVMQTIKLPTAASAISSIEFLDNDYQAIKDLNEITLLYWDAAATTEWKGPRGNISNNITTYSTDLSGNNNVLYTRIAPSSVDASELAFSLIDTKDNVASIALAAKKYDGMLTRAAENGLYDITVVPGSYADGGDANKLANQFLSSGANKAMALKPATANYRSLFNVKVIPDKQTTAPLTNINLNGNYVTIVGVDKTTGVAYQTKVGQEVVVSVTKECNLYDMYLSASEEDKALFGIIFSEDGRSFKATKSPDNVTDATIDLEVYTLPNIGGNSNIKKTTIRVEINRTLGEATYDKQTKQPNKTNYSFLVSADKLKASLSSDLNAWYASVKTDVNVLQNIYDDEACTVISDLGTNGGATTNMNNKQVAVTMNVDNDNQVTPANIATKLNYLKFQLDINKTVKPLKIGKTYYAKLSFVDKTSNIELNYVVVPFELTKPELNTILVKESGVFRDGKDLAQAYMYWGDATTKVTGKSYYQSNYYIDRAFTDMQKKLSDAKMVTSPTFAIDDANNVLDAEGKDTGKKASYFASIVNPVPSSTNRAHVSLKEDTDGNGSRDVAGYKKDLNVKFTGAYLDVTGDDSWKYAKTYQFRVMSPILEGEAVAANNVVEVSATGRTKLYKENIWAKTYNNDVKYDIFAKGKAAGVIEWYRSDIANVTFSTGNKNVFEVTVATPTVPVAATATAPAVDSYIEVEGVTENTAKLKVAVDDIWGYTLNSSVDIKTTLNTGK</sequence>
<feature type="coiled-coil region" evidence="1">
    <location>
        <begin position="25"/>
        <end position="52"/>
    </location>
</feature>
<dbReference type="Proteomes" id="UP000441162">
    <property type="component" value="Unassembled WGS sequence"/>
</dbReference>
<evidence type="ECO:0000313" key="6">
    <source>
        <dbReference type="Proteomes" id="UP000441162"/>
    </source>
</evidence>
<dbReference type="Proteomes" id="UP001177934">
    <property type="component" value="Chromosome"/>
</dbReference>
<dbReference type="AlphaFoldDB" id="A0A413GMM1"/>
<dbReference type="PROSITE" id="PS51257">
    <property type="entry name" value="PROKAR_LIPOPROTEIN"/>
    <property type="match status" value="1"/>
</dbReference>
<reference evidence="5" key="2">
    <citation type="journal article" date="2023" name="Nat. Commun.">
        <title>Identification of a novel Human Milk Oligosaccharides utilization cluster in the infant gut commensal Bacteroides dorei.</title>
        <authorList>
            <person name="Kijner S."/>
            <person name="Ennis D."/>
            <person name="Shmorak S."/>
            <person name="Florentin A."/>
            <person name="Yassour M."/>
        </authorList>
    </citation>
    <scope>NUCLEOTIDE SEQUENCE</scope>
    <source>
        <strain evidence="5">2</strain>
    </source>
</reference>
<evidence type="ECO:0000256" key="1">
    <source>
        <dbReference type="SAM" id="Coils"/>
    </source>
</evidence>
<keyword evidence="1" id="KW-0175">Coiled coil</keyword>
<evidence type="ECO:0000313" key="5">
    <source>
        <dbReference type="EMBL" id="WHX10554.1"/>
    </source>
</evidence>
<dbReference type="Proteomes" id="UP000481616">
    <property type="component" value="Unassembled WGS sequence"/>
</dbReference>
<feature type="signal peptide" evidence="2">
    <location>
        <begin position="1"/>
        <end position="23"/>
    </location>
</feature>
<keyword evidence="2" id="KW-0732">Signal</keyword>
<dbReference type="GO" id="GO:0016829">
    <property type="term" value="F:lyase activity"/>
    <property type="evidence" value="ECO:0007669"/>
    <property type="project" value="UniProtKB-KW"/>
</dbReference>
<organism evidence="4 6">
    <name type="scientific">Phocaeicola dorei</name>
    <dbReference type="NCBI Taxonomy" id="357276"/>
    <lineage>
        <taxon>Bacteria</taxon>
        <taxon>Pseudomonadati</taxon>
        <taxon>Bacteroidota</taxon>
        <taxon>Bacteroidia</taxon>
        <taxon>Bacteroidales</taxon>
        <taxon>Bacteroidaceae</taxon>
        <taxon>Phocaeicola</taxon>
    </lineage>
</organism>
<evidence type="ECO:0000313" key="4">
    <source>
        <dbReference type="EMBL" id="KAA5405349.1"/>
    </source>
</evidence>
<evidence type="ECO:0000313" key="3">
    <source>
        <dbReference type="EMBL" id="KAA5398087.1"/>
    </source>
</evidence>
<dbReference type="EMBL" id="VVYY01000008">
    <property type="protein sequence ID" value="KAA5398087.1"/>
    <property type="molecule type" value="Genomic_DNA"/>
</dbReference>
<feature type="chain" id="PRO_5043189476" evidence="2">
    <location>
        <begin position="24"/>
        <end position="903"/>
    </location>
</feature>
<dbReference type="RefSeq" id="WP_118038054.1">
    <property type="nucleotide sequence ID" value="NZ_CAXTLI010000021.1"/>
</dbReference>
<dbReference type="SUPFAM" id="SSF69360">
    <property type="entry name" value="Cell wall binding repeat"/>
    <property type="match status" value="1"/>
</dbReference>
<accession>A0A413GMM1</accession>
<dbReference type="EMBL" id="CP126056">
    <property type="protein sequence ID" value="WHX10554.1"/>
    <property type="molecule type" value="Genomic_DNA"/>
</dbReference>
<evidence type="ECO:0000256" key="2">
    <source>
        <dbReference type="SAM" id="SignalP"/>
    </source>
</evidence>
<proteinExistence type="predicted"/>
<protein>
    <submittedName>
        <fullName evidence="5">PL29 family lyase N-terminal domain-containing protein</fullName>
    </submittedName>
</protein>
<dbReference type="EMBL" id="VVZA01000007">
    <property type="protein sequence ID" value="KAA5405349.1"/>
    <property type="molecule type" value="Genomic_DNA"/>
</dbReference>
<gene>
    <name evidence="4" type="ORF">F2Y51_09990</name>
    <name evidence="3" type="ORF">F2Y58_11175</name>
    <name evidence="5" type="ORF">QNN11_03370</name>
</gene>
<evidence type="ECO:0000313" key="7">
    <source>
        <dbReference type="Proteomes" id="UP000481616"/>
    </source>
</evidence>
<keyword evidence="5" id="KW-0456">Lyase</keyword>